<evidence type="ECO:0000313" key="2">
    <source>
        <dbReference type="Proteomes" id="UP000019442"/>
    </source>
</evidence>
<dbReference type="FunFam" id="3.40.390.10:FF:000012">
    <property type="entry name" value="Protein MtfA"/>
    <property type="match status" value="1"/>
</dbReference>
<reference evidence="1 2" key="1">
    <citation type="journal article" date="2014" name="J Genomics">
        <title>Draft Genome Sequence of the Extremely Halophilic Phototrophic Purple Sulfur Bacterium Halorhodospira halochloris.</title>
        <authorList>
            <person name="Singh K.S."/>
            <person name="Kirksey J."/>
            <person name="Hoff W.D."/>
            <person name="Deole R."/>
        </authorList>
    </citation>
    <scope>NUCLEOTIDE SEQUENCE [LARGE SCALE GENOMIC DNA]</scope>
    <source>
        <strain evidence="1 2">A</strain>
    </source>
</reference>
<reference evidence="2" key="2">
    <citation type="submission" date="2014-02" db="EMBL/GenBank/DDBJ databases">
        <title>Draft Genome Sequence of extremely halophilic bacteria Halorhodospira halochloris.</title>
        <authorList>
            <person name="Singh K.S."/>
        </authorList>
    </citation>
    <scope>NUCLEOTIDE SEQUENCE [LARGE SCALE GENOMIC DNA]</scope>
    <source>
        <strain evidence="2">A</strain>
    </source>
</reference>
<proteinExistence type="predicted"/>
<dbReference type="PANTHER" id="PTHR30164">
    <property type="entry name" value="MTFA PEPTIDASE"/>
    <property type="match status" value="1"/>
</dbReference>
<gene>
    <name evidence="1" type="ORF">M911_07455</name>
</gene>
<organism evidence="1 2">
    <name type="scientific">Ectothiorhodospira haloalkaliphila</name>
    <dbReference type="NCBI Taxonomy" id="421628"/>
    <lineage>
        <taxon>Bacteria</taxon>
        <taxon>Pseudomonadati</taxon>
        <taxon>Pseudomonadota</taxon>
        <taxon>Gammaproteobacteria</taxon>
        <taxon>Chromatiales</taxon>
        <taxon>Ectothiorhodospiraceae</taxon>
        <taxon>Ectothiorhodospira</taxon>
    </lineage>
</organism>
<dbReference type="GO" id="GO:0004177">
    <property type="term" value="F:aminopeptidase activity"/>
    <property type="evidence" value="ECO:0007669"/>
    <property type="project" value="TreeGrafter"/>
</dbReference>
<dbReference type="CDD" id="cd20169">
    <property type="entry name" value="Peptidase_M90_mtfA"/>
    <property type="match status" value="1"/>
</dbReference>
<dbReference type="Pfam" id="PF06167">
    <property type="entry name" value="Peptidase_M90"/>
    <property type="match status" value="1"/>
</dbReference>
<dbReference type="KEGG" id="hhc:M911_07455"/>
<dbReference type="PATRIC" id="fig|1354791.3.peg.1948"/>
<dbReference type="Gene3D" id="3.40.390.10">
    <property type="entry name" value="Collagenase (Catalytic Domain)"/>
    <property type="match status" value="1"/>
</dbReference>
<dbReference type="RefSeq" id="WP_025281439.1">
    <property type="nucleotide sequence ID" value="NZ_CP007268.1"/>
</dbReference>
<dbReference type="OrthoDB" id="9786424at2"/>
<dbReference type="InterPro" id="IPR024079">
    <property type="entry name" value="MetalloPept_cat_dom_sf"/>
</dbReference>
<dbReference type="InterPro" id="IPR042252">
    <property type="entry name" value="MtfA_N"/>
</dbReference>
<sequence length="261" mass="30249">MASLLRAWQRRRALSRDPIPPALWQQGVDSLVLLDGMDDASLERLRRLVVPFLAEKRLYGAHGLEVGPDMALNIALQACLPILELGLDWYDEWATIIVYEDDFLPRHEVMDEMGVLHVEDMPYSGEAWERGPVLLSWGAMARGETLAIHEFTHTLDMRNGAANGMPPLHREMRVSDWTRIMTAAYDDLNRRLDLEQPSDFDPYAATDPGEFFAVMSEYFFARPRLLQREYPDVHAQFRQFYRQDPAERRMLRASMPIRSDR</sequence>
<dbReference type="Proteomes" id="UP000019442">
    <property type="component" value="Chromosome"/>
</dbReference>
<name>W8KPS7_9GAMM</name>
<dbReference type="InterPro" id="IPR010384">
    <property type="entry name" value="MtfA_fam"/>
</dbReference>
<dbReference type="AlphaFoldDB" id="W8KPS7"/>
<evidence type="ECO:0008006" key="3">
    <source>
        <dbReference type="Google" id="ProtNLM"/>
    </source>
</evidence>
<dbReference type="Gene3D" id="1.10.472.150">
    <property type="entry name" value="Glucose-regulated metallo-peptidase M90, N-terminal domain"/>
    <property type="match status" value="1"/>
</dbReference>
<dbReference type="GO" id="GO:0005829">
    <property type="term" value="C:cytosol"/>
    <property type="evidence" value="ECO:0007669"/>
    <property type="project" value="TreeGrafter"/>
</dbReference>
<dbReference type="GO" id="GO:0008237">
    <property type="term" value="F:metallopeptidase activity"/>
    <property type="evidence" value="ECO:0007669"/>
    <property type="project" value="InterPro"/>
</dbReference>
<evidence type="ECO:0000313" key="1">
    <source>
        <dbReference type="EMBL" id="AHK79017.1"/>
    </source>
</evidence>
<accession>W8KPS7</accession>
<keyword evidence="2" id="KW-1185">Reference proteome</keyword>
<dbReference type="PANTHER" id="PTHR30164:SF2">
    <property type="entry name" value="PROTEIN MTFA"/>
    <property type="match status" value="1"/>
</dbReference>
<dbReference type="SUPFAM" id="SSF55486">
    <property type="entry name" value="Metalloproteases ('zincins'), catalytic domain"/>
    <property type="match status" value="1"/>
</dbReference>
<dbReference type="EMBL" id="CP007268">
    <property type="protein sequence ID" value="AHK79017.1"/>
    <property type="molecule type" value="Genomic_DNA"/>
</dbReference>
<dbReference type="HOGENOM" id="CLU_063037_0_1_6"/>
<protein>
    <recommendedName>
        <fullName evidence="3">Zinc-dependent peptidase</fullName>
    </recommendedName>
</protein>